<dbReference type="OrthoDB" id="7877378at2"/>
<evidence type="ECO:0000313" key="1">
    <source>
        <dbReference type="EMBL" id="OWJ84058.1"/>
    </source>
</evidence>
<reference evidence="1 2" key="1">
    <citation type="submission" date="2016-11" db="EMBL/GenBank/DDBJ databases">
        <title>Comparison of Traditional DNA-DNA Hybridization with In Silico Genomic Analysis.</title>
        <authorList>
            <person name="Nicholson A.C."/>
            <person name="Sammons S."/>
            <person name="Humrighouse B.W."/>
            <person name="Graziano J."/>
            <person name="Lasker B."/>
            <person name="Whitney A.M."/>
            <person name="Mcquiston J.R."/>
        </authorList>
    </citation>
    <scope>NUCLEOTIDE SEQUENCE [LARGE SCALE GENOMIC DNA]</scope>
    <source>
        <strain evidence="1 2">H2381</strain>
    </source>
</reference>
<evidence type="ECO:0008006" key="3">
    <source>
        <dbReference type="Google" id="ProtNLM"/>
    </source>
</evidence>
<protein>
    <recommendedName>
        <fullName evidence="3">Pectate lyase superfamily protein domain-containing protein</fullName>
    </recommendedName>
</protein>
<proteinExistence type="predicted"/>
<organism evidence="1 2">
    <name type="scientific">Haematobacter missouriensis</name>
    <dbReference type="NCBI Taxonomy" id="366616"/>
    <lineage>
        <taxon>Bacteria</taxon>
        <taxon>Pseudomonadati</taxon>
        <taxon>Pseudomonadota</taxon>
        <taxon>Alphaproteobacteria</taxon>
        <taxon>Rhodobacterales</taxon>
        <taxon>Paracoccaceae</taxon>
        <taxon>Haematobacter</taxon>
    </lineage>
</organism>
<dbReference type="InterPro" id="IPR011050">
    <property type="entry name" value="Pectin_lyase_fold/virulence"/>
</dbReference>
<sequence length="781" mass="84719">MAVPNFVPPPVQGISGPGPYAIPHPYEAGDIGVLVLHHDARIELSEAEFRLIPPASSTAGELLLAPETAERLAGGLLLPFRQSQLAQGWGRSAGRHGLEAQLDLIVRALQDQTRRLDAALRLDMPVAPLHPQPGRPLVGTETGGLDWGRTTVETAETAAAMLEQAGLIATPAPWPGKAEFLSAPINPATRLARVMSDGLELVYRRDPAGATRHRDGSRWRLLSGAHYPDVASLRAARHPFDPGDSLRAGSFGYVTLAADRTAAPDLVTAGGTALAVDPDRDGYVDLDAFGAAGDGQTDDSAALTRAIARGKVRLGPHTYAVNEIQPVTGMRIEGPGGELQAGRYGLVCTVEGGAIFRDRDEAPIYSVVLDGFFAEARARNVLFYDSPSQKKYSGGFRIRRLEISNEFQLLFRCVPIYWLIDDCRFGFFGGRQGGGQEFRVFEAWSDSTGCPVNLNKVTNTTHYHCTAGKSFTAAYTLRCGASWTFENCSAEQFEGAYVVDARSFSTLLWQGGWIEHINTAAVFRSSVDQKAPYVLNGTPFSVEGTKFYIGNKTCLTLIDNRNGLVSLTNINILGHDPAFKAVSNPWQVGCLNNVYTARSEAFQRDIVEQGQVRMGRLSPWRNGIPPTQLILPADSTEPEVEETVSVFSGEITSKLRIIRQKCSVCVSMPIRLLNNLENRNVTLFAIGAWDGSSKEQRTVRAAYWANATPNTSTPTGVAGESYAIAQQDNALGITRLSCFIPNSIKSFNLGIILESPNGDSFTLEGIHVFPGDILCDYPFFV</sequence>
<gene>
    <name evidence="1" type="ORF">CDV52_09200</name>
</gene>
<dbReference type="EMBL" id="NIPX01000010">
    <property type="protein sequence ID" value="OWJ84058.1"/>
    <property type="molecule type" value="Genomic_DNA"/>
</dbReference>
<dbReference type="STRING" id="366616.CG51_11200"/>
<dbReference type="AlphaFoldDB" id="A0A212ARF8"/>
<dbReference type="InterPro" id="IPR012334">
    <property type="entry name" value="Pectin_lyas_fold"/>
</dbReference>
<dbReference type="SUPFAM" id="SSF51126">
    <property type="entry name" value="Pectin lyase-like"/>
    <property type="match status" value="1"/>
</dbReference>
<dbReference type="RefSeq" id="WP_088233611.1">
    <property type="nucleotide sequence ID" value="NZ_NIPX01000010.1"/>
</dbReference>
<accession>A0A212ARF8</accession>
<dbReference type="Proteomes" id="UP000196640">
    <property type="component" value="Unassembled WGS sequence"/>
</dbReference>
<evidence type="ECO:0000313" key="2">
    <source>
        <dbReference type="Proteomes" id="UP000196640"/>
    </source>
</evidence>
<dbReference type="Gene3D" id="2.160.20.10">
    <property type="entry name" value="Single-stranded right-handed beta-helix, Pectin lyase-like"/>
    <property type="match status" value="1"/>
</dbReference>
<name>A0A212ARF8_9RHOB</name>
<comment type="caution">
    <text evidence="1">The sequence shown here is derived from an EMBL/GenBank/DDBJ whole genome shotgun (WGS) entry which is preliminary data.</text>
</comment>